<evidence type="ECO:0000259" key="2">
    <source>
        <dbReference type="PROSITE" id="PS50164"/>
    </source>
</evidence>
<dbReference type="PROSITE" id="PS50164">
    <property type="entry name" value="GIY_YIG"/>
    <property type="match status" value="1"/>
</dbReference>
<dbReference type="RefSeq" id="WP_057863788.1">
    <property type="nucleotide sequence ID" value="NZ_BKAB01000001.1"/>
</dbReference>
<dbReference type="PANTHER" id="PTHR34477">
    <property type="entry name" value="UPF0213 PROTEIN YHBQ"/>
    <property type="match status" value="1"/>
</dbReference>
<sequence length="90" mass="10643">MVKTNNYFMYVLLCEDNSLYTGFTTNVEKRFLKHRSGRGAKYTRSHRPIKILFKREFESKHDALSAEYAFKQLSRSQKIAYLAQHGILIH</sequence>
<dbReference type="InterPro" id="IPR050190">
    <property type="entry name" value="UPF0213_domain"/>
</dbReference>
<reference evidence="3 4" key="1">
    <citation type="submission" date="2019-07" db="EMBL/GenBank/DDBJ databases">
        <title>Whole genome shotgun sequence of Lactobacillus diolivorans NBRC 107869.</title>
        <authorList>
            <person name="Hosoyama A."/>
            <person name="Uohara A."/>
            <person name="Ohji S."/>
            <person name="Ichikawa N."/>
        </authorList>
    </citation>
    <scope>NUCLEOTIDE SEQUENCE [LARGE SCALE GENOMIC DNA]</scope>
    <source>
        <strain evidence="3 4">NBRC 107869</strain>
    </source>
</reference>
<dbReference type="CDD" id="cd10456">
    <property type="entry name" value="GIY-YIG_UPF0213"/>
    <property type="match status" value="1"/>
</dbReference>
<comment type="caution">
    <text evidence="3">The sequence shown here is derived from an EMBL/GenBank/DDBJ whole genome shotgun (WGS) entry which is preliminary data.</text>
</comment>
<dbReference type="Gene3D" id="3.40.1440.10">
    <property type="entry name" value="GIY-YIG endonuclease"/>
    <property type="match status" value="1"/>
</dbReference>
<keyword evidence="4" id="KW-1185">Reference proteome</keyword>
<feature type="domain" description="GIY-YIG" evidence="2">
    <location>
        <begin position="5"/>
        <end position="80"/>
    </location>
</feature>
<dbReference type="EMBL" id="BKAB01000001">
    <property type="protein sequence ID" value="GEP22626.1"/>
    <property type="molecule type" value="Genomic_DNA"/>
</dbReference>
<evidence type="ECO:0000313" key="3">
    <source>
        <dbReference type="EMBL" id="GEP22626.1"/>
    </source>
</evidence>
<dbReference type="PANTHER" id="PTHR34477:SF1">
    <property type="entry name" value="UPF0213 PROTEIN YHBQ"/>
    <property type="match status" value="1"/>
</dbReference>
<evidence type="ECO:0000256" key="1">
    <source>
        <dbReference type="ARBA" id="ARBA00007435"/>
    </source>
</evidence>
<dbReference type="SUPFAM" id="SSF82771">
    <property type="entry name" value="GIY-YIG endonuclease"/>
    <property type="match status" value="1"/>
</dbReference>
<organism evidence="3 4">
    <name type="scientific">Lentilactobacillus diolivorans</name>
    <dbReference type="NCBI Taxonomy" id="179838"/>
    <lineage>
        <taxon>Bacteria</taxon>
        <taxon>Bacillati</taxon>
        <taxon>Bacillota</taxon>
        <taxon>Bacilli</taxon>
        <taxon>Lactobacillales</taxon>
        <taxon>Lactobacillaceae</taxon>
        <taxon>Lentilactobacillus</taxon>
    </lineage>
</organism>
<gene>
    <name evidence="3" type="ORF">LDI01_02190</name>
</gene>
<dbReference type="InterPro" id="IPR035901">
    <property type="entry name" value="GIY-YIG_endonuc_sf"/>
</dbReference>
<dbReference type="InterPro" id="IPR000305">
    <property type="entry name" value="GIY-YIG_endonuc"/>
</dbReference>
<comment type="similarity">
    <text evidence="1">Belongs to the UPF0213 family.</text>
</comment>
<accession>A0ABQ0X932</accession>
<evidence type="ECO:0000313" key="4">
    <source>
        <dbReference type="Proteomes" id="UP000321409"/>
    </source>
</evidence>
<protein>
    <recommendedName>
        <fullName evidence="2">GIY-YIG domain-containing protein</fullName>
    </recommendedName>
</protein>
<dbReference type="Pfam" id="PF01541">
    <property type="entry name" value="GIY-YIG"/>
    <property type="match status" value="1"/>
</dbReference>
<name>A0ABQ0X932_9LACO</name>
<proteinExistence type="inferred from homology"/>
<dbReference type="Proteomes" id="UP000321409">
    <property type="component" value="Unassembled WGS sequence"/>
</dbReference>